<proteinExistence type="predicted"/>
<reference evidence="2 3" key="1">
    <citation type="journal article" date="2016" name="Mol. Biol. Evol.">
        <title>Comparative Genomics of Early-Diverging Mushroom-Forming Fungi Provides Insights into the Origins of Lignocellulose Decay Capabilities.</title>
        <authorList>
            <person name="Nagy L.G."/>
            <person name="Riley R."/>
            <person name="Tritt A."/>
            <person name="Adam C."/>
            <person name="Daum C."/>
            <person name="Floudas D."/>
            <person name="Sun H."/>
            <person name="Yadav J.S."/>
            <person name="Pangilinan J."/>
            <person name="Larsson K.H."/>
            <person name="Matsuura K."/>
            <person name="Barry K."/>
            <person name="Labutti K."/>
            <person name="Kuo R."/>
            <person name="Ohm R.A."/>
            <person name="Bhattacharya S.S."/>
            <person name="Shirouzu T."/>
            <person name="Yoshinaga Y."/>
            <person name="Martin F.M."/>
            <person name="Grigoriev I.V."/>
            <person name="Hibbett D.S."/>
        </authorList>
    </citation>
    <scope>NUCLEOTIDE SEQUENCE [LARGE SCALE GENOMIC DNA]</scope>
    <source>
        <strain evidence="2 3">HHB12733</strain>
    </source>
</reference>
<dbReference type="InParanoid" id="A0A165GEM2"/>
<dbReference type="AlphaFoldDB" id="A0A165GEM2"/>
<evidence type="ECO:0000313" key="3">
    <source>
        <dbReference type="Proteomes" id="UP000076842"/>
    </source>
</evidence>
<dbReference type="InterPro" id="IPR008266">
    <property type="entry name" value="Tyr_kinase_AS"/>
</dbReference>
<sequence>MLWNILKGDLSKVTGTVSEMERGILRGPVRCVGALSTGAFFLTPRLSRSTYRVVQLEVFMSHVHELHRRGVIHRDVRSENVIVPANNSGPPVRGPWGPGMLAAHRGVPGGR</sequence>
<feature type="region of interest" description="Disordered" evidence="1">
    <location>
        <begin position="82"/>
        <end position="111"/>
    </location>
</feature>
<protein>
    <submittedName>
        <fullName evidence="2">Uncharacterized protein</fullName>
    </submittedName>
</protein>
<keyword evidence="3" id="KW-1185">Reference proteome</keyword>
<dbReference type="InterPro" id="IPR011009">
    <property type="entry name" value="Kinase-like_dom_sf"/>
</dbReference>
<dbReference type="PROSITE" id="PS00109">
    <property type="entry name" value="PROTEIN_KINASE_TYR"/>
    <property type="match status" value="1"/>
</dbReference>
<evidence type="ECO:0000313" key="2">
    <source>
        <dbReference type="EMBL" id="KZT57973.1"/>
    </source>
</evidence>
<dbReference type="Proteomes" id="UP000076842">
    <property type="component" value="Unassembled WGS sequence"/>
</dbReference>
<dbReference type="EMBL" id="KV423956">
    <property type="protein sequence ID" value="KZT57973.1"/>
    <property type="molecule type" value="Genomic_DNA"/>
</dbReference>
<accession>A0A165GEM2</accession>
<gene>
    <name evidence="2" type="ORF">CALCODRAFT_261719</name>
</gene>
<evidence type="ECO:0000256" key="1">
    <source>
        <dbReference type="SAM" id="MobiDB-lite"/>
    </source>
</evidence>
<dbReference type="GO" id="GO:0004672">
    <property type="term" value="F:protein kinase activity"/>
    <property type="evidence" value="ECO:0007669"/>
    <property type="project" value="InterPro"/>
</dbReference>
<dbReference type="SUPFAM" id="SSF56112">
    <property type="entry name" value="Protein kinase-like (PK-like)"/>
    <property type="match status" value="1"/>
</dbReference>
<organism evidence="2 3">
    <name type="scientific">Calocera cornea HHB12733</name>
    <dbReference type="NCBI Taxonomy" id="1353952"/>
    <lineage>
        <taxon>Eukaryota</taxon>
        <taxon>Fungi</taxon>
        <taxon>Dikarya</taxon>
        <taxon>Basidiomycota</taxon>
        <taxon>Agaricomycotina</taxon>
        <taxon>Dacrymycetes</taxon>
        <taxon>Dacrymycetales</taxon>
        <taxon>Dacrymycetaceae</taxon>
        <taxon>Calocera</taxon>
    </lineage>
</organism>
<name>A0A165GEM2_9BASI</name>